<dbReference type="InterPro" id="IPR050228">
    <property type="entry name" value="Carboxylesterase_BioH"/>
</dbReference>
<protein>
    <recommendedName>
        <fullName evidence="3">AB hydrolase-1 domain-containing protein</fullName>
    </recommendedName>
</protein>
<dbReference type="Proteomes" id="UP000447873">
    <property type="component" value="Unassembled WGS sequence"/>
</dbReference>
<reference evidence="1 2" key="1">
    <citation type="submission" date="2018-12" db="EMBL/GenBank/DDBJ databases">
        <title>Venturia inaequalis Genome Resource.</title>
        <authorList>
            <person name="Lichtner F.J."/>
        </authorList>
    </citation>
    <scope>NUCLEOTIDE SEQUENCE [LARGE SCALE GENOMIC DNA]</scope>
    <source>
        <strain evidence="1 2">120213</strain>
    </source>
</reference>
<evidence type="ECO:0000313" key="2">
    <source>
        <dbReference type="Proteomes" id="UP000447873"/>
    </source>
</evidence>
<organism evidence="1 2">
    <name type="scientific">Venturia inaequalis</name>
    <name type="common">Apple scab fungus</name>
    <dbReference type="NCBI Taxonomy" id="5025"/>
    <lineage>
        <taxon>Eukaryota</taxon>
        <taxon>Fungi</taxon>
        <taxon>Dikarya</taxon>
        <taxon>Ascomycota</taxon>
        <taxon>Pezizomycotina</taxon>
        <taxon>Dothideomycetes</taxon>
        <taxon>Pleosporomycetidae</taxon>
        <taxon>Venturiales</taxon>
        <taxon>Venturiaceae</taxon>
        <taxon>Venturia</taxon>
    </lineage>
</organism>
<dbReference type="InterPro" id="IPR029058">
    <property type="entry name" value="AB_hydrolase_fold"/>
</dbReference>
<evidence type="ECO:0008006" key="3">
    <source>
        <dbReference type="Google" id="ProtNLM"/>
    </source>
</evidence>
<sequence length="313" mass="34610">MAPPRTSFHTTGERVPYDHSYIVTNQTYVQYFPPTSKHGYNHYVPEKRRPLVFIHGGGLTGAMWEATPDTRPGWAVLASQAGYHVYILDTIDNGRSQRAPDELRSTAGSVGHRTAKKIWDRFRIGPVDGYDARRVFEGGQFPVEAFDALVGGQSARRWGNDEMEAKGIVDAITKIGDCEVIAHSHGAALIIDVLDNIGHLVKDLALVEPGGTASAGNLIPSVRTVVYWGDYLDTLPAWVKIAAPYDTTPTEVVRLPEMGVKGNSHFPMLDRNSDQVFKVILTWLNSGPNAEVESRHSRLPFTVFVDRPPRTHA</sequence>
<accession>A0A8H3YNA7</accession>
<comment type="caution">
    <text evidence="1">The sequence shown here is derived from an EMBL/GenBank/DDBJ whole genome shotgun (WGS) entry which is preliminary data.</text>
</comment>
<dbReference type="Gene3D" id="3.40.50.1820">
    <property type="entry name" value="alpha/beta hydrolase"/>
    <property type="match status" value="1"/>
</dbReference>
<dbReference type="PANTHER" id="PTHR43194">
    <property type="entry name" value="HYDROLASE ALPHA/BETA FOLD FAMILY"/>
    <property type="match status" value="1"/>
</dbReference>
<evidence type="ECO:0000313" key="1">
    <source>
        <dbReference type="EMBL" id="KAE9964377.1"/>
    </source>
</evidence>
<dbReference type="AlphaFoldDB" id="A0A8H3YNA7"/>
<dbReference type="EMBL" id="WNWS01000698">
    <property type="protein sequence ID" value="KAE9964377.1"/>
    <property type="molecule type" value="Genomic_DNA"/>
</dbReference>
<proteinExistence type="predicted"/>
<dbReference type="SUPFAM" id="SSF53474">
    <property type="entry name" value="alpha/beta-Hydrolases"/>
    <property type="match status" value="1"/>
</dbReference>
<name>A0A8H3YNA7_VENIN</name>
<dbReference type="PANTHER" id="PTHR43194:SF2">
    <property type="entry name" value="PEROXISOMAL MEMBRANE PROTEIN LPX1"/>
    <property type="match status" value="1"/>
</dbReference>
<gene>
    <name evidence="1" type="ORF">EG328_010497</name>
</gene>